<name>A0A5D4QWP4_9BACI</name>
<dbReference type="Pfam" id="PF00924">
    <property type="entry name" value="MS_channel_2nd"/>
    <property type="match status" value="1"/>
</dbReference>
<dbReference type="InterPro" id="IPR052702">
    <property type="entry name" value="MscS-like_channel"/>
</dbReference>
<comment type="caution">
    <text evidence="8">The sequence shown here is derived from an EMBL/GenBank/DDBJ whole genome shotgun (WGS) entry which is preliminary data.</text>
</comment>
<dbReference type="PANTHER" id="PTHR30347:SF1">
    <property type="entry name" value="MECHANOSENSITIVE CHANNEL MSCK"/>
    <property type="match status" value="1"/>
</dbReference>
<gene>
    <name evidence="8" type="ORF">FZD51_23445</name>
</gene>
<evidence type="ECO:0000256" key="1">
    <source>
        <dbReference type="ARBA" id="ARBA00004141"/>
    </source>
</evidence>
<dbReference type="SUPFAM" id="SSF50182">
    <property type="entry name" value="Sm-like ribonucleoproteins"/>
    <property type="match status" value="1"/>
</dbReference>
<feature type="transmembrane region" description="Helical" evidence="6">
    <location>
        <begin position="87"/>
        <end position="112"/>
    </location>
</feature>
<keyword evidence="3 6" id="KW-0812">Transmembrane</keyword>
<dbReference type="Proteomes" id="UP000322139">
    <property type="component" value="Unassembled WGS sequence"/>
</dbReference>
<evidence type="ECO:0000256" key="5">
    <source>
        <dbReference type="ARBA" id="ARBA00023136"/>
    </source>
</evidence>
<sequence>MDFFKELSREEYIQFFSWLAAIWLLKFILQFFAARRRWAQPEAKEGILSVINWAAFYASLILFLNFFSTQDWLNYTLYQAGDVKVSLRLIFTAFLIVSLANKFVRVFTLQILSSVYEHYHVDRGLRYTFNRFIYYAVMIAAVAVSLTTVGLDLTAAGAALGVLGIGIGFGMRNIAGNFISGIIILFERPVEVGELIEINNKIGTIESIRLRSTIVRTAKEGTLIVPNQHFIEQIIKNRTGSEMLASVEVSIKFGEDTGRIENLLKEAVLQEADHFSSYLKVDLAEIRLVDFKYNTMLFLIEVPVKNFDTKQKYESRLRHAIAGIFYEHDISLASFPAVEGEAGM</sequence>
<dbReference type="PANTHER" id="PTHR30347">
    <property type="entry name" value="POTASSIUM CHANNEL RELATED"/>
    <property type="match status" value="1"/>
</dbReference>
<keyword evidence="4 6" id="KW-1133">Transmembrane helix</keyword>
<accession>A0A5D4QWP4</accession>
<dbReference type="AlphaFoldDB" id="A0A5D4QWP4"/>
<dbReference type="GO" id="GO:0016020">
    <property type="term" value="C:membrane"/>
    <property type="evidence" value="ECO:0007669"/>
    <property type="project" value="UniProtKB-SubCell"/>
</dbReference>
<evidence type="ECO:0000313" key="9">
    <source>
        <dbReference type="Proteomes" id="UP000322139"/>
    </source>
</evidence>
<dbReference type="Gene3D" id="2.30.30.60">
    <property type="match status" value="1"/>
</dbReference>
<dbReference type="Gene3D" id="1.10.287.1260">
    <property type="match status" value="1"/>
</dbReference>
<feature type="transmembrane region" description="Helical" evidence="6">
    <location>
        <begin position="12"/>
        <end position="34"/>
    </location>
</feature>
<keyword evidence="5 6" id="KW-0472">Membrane</keyword>
<feature type="domain" description="Mechanosensitive ion channel MscS" evidence="7">
    <location>
        <begin position="173"/>
        <end position="239"/>
    </location>
</feature>
<feature type="transmembrane region" description="Helical" evidence="6">
    <location>
        <begin position="46"/>
        <end position="67"/>
    </location>
</feature>
<reference evidence="8 9" key="1">
    <citation type="submission" date="2019-08" db="EMBL/GenBank/DDBJ databases">
        <title>Bacillus genomes from the desert of Cuatro Cienegas, Coahuila.</title>
        <authorList>
            <person name="Olmedo-Alvarez G."/>
        </authorList>
    </citation>
    <scope>NUCLEOTIDE SEQUENCE [LARGE SCALE GENOMIC DNA]</scope>
    <source>
        <strain evidence="8 9">CH446_14T</strain>
    </source>
</reference>
<dbReference type="RefSeq" id="WP_148976935.1">
    <property type="nucleotide sequence ID" value="NZ_VTER01000017.1"/>
</dbReference>
<feature type="transmembrane region" description="Helical" evidence="6">
    <location>
        <begin position="132"/>
        <end position="151"/>
    </location>
</feature>
<dbReference type="GO" id="GO:0055085">
    <property type="term" value="P:transmembrane transport"/>
    <property type="evidence" value="ECO:0007669"/>
    <property type="project" value="InterPro"/>
</dbReference>
<dbReference type="InterPro" id="IPR010920">
    <property type="entry name" value="LSM_dom_sf"/>
</dbReference>
<evidence type="ECO:0000256" key="2">
    <source>
        <dbReference type="ARBA" id="ARBA00008017"/>
    </source>
</evidence>
<dbReference type="SUPFAM" id="SSF82861">
    <property type="entry name" value="Mechanosensitive channel protein MscS (YggB), transmembrane region"/>
    <property type="match status" value="1"/>
</dbReference>
<comment type="similarity">
    <text evidence="2">Belongs to the MscS (TC 1.A.23) family.</text>
</comment>
<feature type="transmembrane region" description="Helical" evidence="6">
    <location>
        <begin position="157"/>
        <end position="186"/>
    </location>
</feature>
<evidence type="ECO:0000256" key="3">
    <source>
        <dbReference type="ARBA" id="ARBA00022692"/>
    </source>
</evidence>
<comment type="subcellular location">
    <subcellularLocation>
        <location evidence="1">Membrane</location>
        <topology evidence="1">Multi-pass membrane protein</topology>
    </subcellularLocation>
</comment>
<evidence type="ECO:0000256" key="4">
    <source>
        <dbReference type="ARBA" id="ARBA00022989"/>
    </source>
</evidence>
<dbReference type="InterPro" id="IPR011014">
    <property type="entry name" value="MscS_channel_TM-2"/>
</dbReference>
<dbReference type="InterPro" id="IPR023408">
    <property type="entry name" value="MscS_beta-dom_sf"/>
</dbReference>
<proteinExistence type="inferred from homology"/>
<evidence type="ECO:0000256" key="6">
    <source>
        <dbReference type="SAM" id="Phobius"/>
    </source>
</evidence>
<evidence type="ECO:0000259" key="7">
    <source>
        <dbReference type="Pfam" id="PF00924"/>
    </source>
</evidence>
<evidence type="ECO:0000313" key="8">
    <source>
        <dbReference type="EMBL" id="TYS41878.1"/>
    </source>
</evidence>
<dbReference type="EMBL" id="VTER01000017">
    <property type="protein sequence ID" value="TYS41878.1"/>
    <property type="molecule type" value="Genomic_DNA"/>
</dbReference>
<protein>
    <submittedName>
        <fullName evidence="8">Mechanosensitive ion channel</fullName>
    </submittedName>
</protein>
<dbReference type="InterPro" id="IPR006685">
    <property type="entry name" value="MscS_channel_2nd"/>
</dbReference>
<organism evidence="8 9">
    <name type="scientific">Bacillus infantis</name>
    <dbReference type="NCBI Taxonomy" id="324767"/>
    <lineage>
        <taxon>Bacteria</taxon>
        <taxon>Bacillati</taxon>
        <taxon>Bacillota</taxon>
        <taxon>Bacilli</taxon>
        <taxon>Bacillales</taxon>
        <taxon>Bacillaceae</taxon>
        <taxon>Bacillus</taxon>
    </lineage>
</organism>